<evidence type="ECO:0000256" key="1">
    <source>
        <dbReference type="ARBA" id="ARBA00022741"/>
    </source>
</evidence>
<dbReference type="PANTHER" id="PTHR42854:SF3">
    <property type="entry name" value="EUKARYOTIC TRANSLATION INITIATION FACTOR 2 SUBUNIT 3-RELATED"/>
    <property type="match status" value="1"/>
</dbReference>
<dbReference type="Pfam" id="PF05203">
    <property type="entry name" value="Hom_end_hint"/>
    <property type="match status" value="1"/>
</dbReference>
<comment type="caution">
    <text evidence="6">The sequence shown here is derived from an EMBL/GenBank/DDBJ whole genome shotgun (WGS) entry which is preliminary data.</text>
</comment>
<evidence type="ECO:0000256" key="2">
    <source>
        <dbReference type="ARBA" id="ARBA00022917"/>
    </source>
</evidence>
<dbReference type="Gene3D" id="2.170.16.10">
    <property type="entry name" value="Hedgehog/Intein (Hint) domain"/>
    <property type="match status" value="1"/>
</dbReference>
<dbReference type="InterPro" id="IPR036844">
    <property type="entry name" value="Hint_dom_sf"/>
</dbReference>
<dbReference type="GO" id="GO:0003743">
    <property type="term" value="F:translation initiation factor activity"/>
    <property type="evidence" value="ECO:0007669"/>
    <property type="project" value="TreeGrafter"/>
</dbReference>
<feature type="compositionally biased region" description="Acidic residues" evidence="4">
    <location>
        <begin position="8"/>
        <end position="20"/>
    </location>
</feature>
<dbReference type="GO" id="GO:0005829">
    <property type="term" value="C:cytosol"/>
    <property type="evidence" value="ECO:0007669"/>
    <property type="project" value="TreeGrafter"/>
</dbReference>
<dbReference type="SUPFAM" id="SSF52540">
    <property type="entry name" value="P-loop containing nucleoside triphosphate hydrolases"/>
    <property type="match status" value="1"/>
</dbReference>
<dbReference type="InterPro" id="IPR027417">
    <property type="entry name" value="P-loop_NTPase"/>
</dbReference>
<accession>A0A9P5G1K4</accession>
<dbReference type="Gene3D" id="3.40.50.300">
    <property type="entry name" value="P-loop containing nucleotide triphosphate hydrolases"/>
    <property type="match status" value="1"/>
</dbReference>
<dbReference type="SUPFAM" id="SSF51294">
    <property type="entry name" value="Hedgehog/intein (Hint) domain"/>
    <property type="match status" value="1"/>
</dbReference>
<reference evidence="6" key="1">
    <citation type="journal article" date="2020" name="Front. Microbiol.">
        <title>Phenotypic and Genetic Characterization of the Cheese Ripening Yeast Geotrichum candidum.</title>
        <authorList>
            <person name="Perkins V."/>
            <person name="Vignola S."/>
            <person name="Lessard M.H."/>
            <person name="Plante P.L."/>
            <person name="Corbeil J."/>
            <person name="Dugat-Bony E."/>
            <person name="Frenette M."/>
            <person name="Labrie S."/>
        </authorList>
    </citation>
    <scope>NUCLEOTIDE SEQUENCE</scope>
    <source>
        <strain evidence="6">LMA-70</strain>
    </source>
</reference>
<dbReference type="InterPro" id="IPR007868">
    <property type="entry name" value="Hom_end_hint"/>
</dbReference>
<keyword evidence="1" id="KW-0547">Nucleotide-binding</keyword>
<keyword evidence="2" id="KW-0648">Protein biosynthesis</keyword>
<evidence type="ECO:0000259" key="5">
    <source>
        <dbReference type="Pfam" id="PF05203"/>
    </source>
</evidence>
<dbReference type="Proteomes" id="UP000750522">
    <property type="component" value="Unassembled WGS sequence"/>
</dbReference>
<feature type="non-terminal residue" evidence="6">
    <location>
        <position position="1"/>
    </location>
</feature>
<dbReference type="GO" id="GO:0030908">
    <property type="term" value="P:protein splicing"/>
    <property type="evidence" value="ECO:0007669"/>
    <property type="project" value="InterPro"/>
</dbReference>
<reference evidence="6" key="2">
    <citation type="submission" date="2020-01" db="EMBL/GenBank/DDBJ databases">
        <authorList>
            <person name="Perkins V."/>
            <person name="Lessard M.-H."/>
            <person name="Dugat-Bony E."/>
            <person name="Frenette M."/>
            <person name="Labrie S."/>
        </authorList>
    </citation>
    <scope>NUCLEOTIDE SEQUENCE</scope>
    <source>
        <strain evidence="6">LMA-70</strain>
    </source>
</reference>
<evidence type="ECO:0000313" key="7">
    <source>
        <dbReference type="Proteomes" id="UP000750522"/>
    </source>
</evidence>
<feature type="compositionally biased region" description="Basic and acidic residues" evidence="4">
    <location>
        <begin position="44"/>
        <end position="54"/>
    </location>
</feature>
<dbReference type="EMBL" id="QQZK01000174">
    <property type="protein sequence ID" value="KAF5094696.1"/>
    <property type="molecule type" value="Genomic_DNA"/>
</dbReference>
<evidence type="ECO:0000256" key="4">
    <source>
        <dbReference type="SAM" id="MobiDB-lite"/>
    </source>
</evidence>
<dbReference type="GO" id="GO:0000049">
    <property type="term" value="F:tRNA binding"/>
    <property type="evidence" value="ECO:0007669"/>
    <property type="project" value="TreeGrafter"/>
</dbReference>
<evidence type="ECO:0000313" key="6">
    <source>
        <dbReference type="EMBL" id="KAF5094696.1"/>
    </source>
</evidence>
<organism evidence="6 7">
    <name type="scientific">Geotrichum candidum</name>
    <name type="common">Oospora lactis</name>
    <name type="synonym">Dipodascus geotrichum</name>
    <dbReference type="NCBI Taxonomy" id="1173061"/>
    <lineage>
        <taxon>Eukaryota</taxon>
        <taxon>Fungi</taxon>
        <taxon>Dikarya</taxon>
        <taxon>Ascomycota</taxon>
        <taxon>Saccharomycotina</taxon>
        <taxon>Dipodascomycetes</taxon>
        <taxon>Dipodascales</taxon>
        <taxon>Dipodascaceae</taxon>
        <taxon>Geotrichum</taxon>
    </lineage>
</organism>
<dbReference type="PANTHER" id="PTHR42854">
    <property type="entry name" value="EUKARYOTIC TRANSLATION INITIATION FACTOR 2 SUBUNIT 3 FAMILY MEMBER"/>
    <property type="match status" value="1"/>
</dbReference>
<dbReference type="GO" id="GO:0005525">
    <property type="term" value="F:GTP binding"/>
    <property type="evidence" value="ECO:0007669"/>
    <property type="project" value="UniProtKB-KW"/>
</dbReference>
<keyword evidence="3" id="KW-0342">GTP-binding</keyword>
<protein>
    <recommendedName>
        <fullName evidence="5">Hom-end-associated Hint domain-containing protein</fullName>
    </recommendedName>
</protein>
<name>A0A9P5G1K4_GEOCN</name>
<feature type="region of interest" description="Disordered" evidence="4">
    <location>
        <begin position="1"/>
        <end position="68"/>
    </location>
</feature>
<sequence>FENPVDSVDIDDEEEEEEQQQEAATEEKPKKLVSFAGLGDGLTDAERAKKKFEEGGGLPEQPDNPDFTKLTLISPEIIGRQATINIGTIGHVAHGKSTVVKAISGVQTVRFKSELERNITIRLGYANAKIYRSTDPTCPRPDCYKLFPSGKEISPKCEILSHEGRYELLRHVFFVDCFSLDTAFATPDGRNIVNSDLCVGDKVLGPDGLPRTVLSMKEGEKELYEIKYLTKRANGLEKDKFTCTGGHLLCLCIDTPVDAPCIDRSRNSYFVKHYFGNSERLCSTKAMSTTVEEARAYYEAANKTPVEFEMTVENYLAAPQSIRRKARLYRTSTLLFDAPEIDLTIGQTSEEEVAWLIGLWLGDGDSNSTRFTMHSSSDSEILTRVTDIATKMGLATVIGK</sequence>
<dbReference type="GO" id="GO:0001731">
    <property type="term" value="P:formation of translation preinitiation complex"/>
    <property type="evidence" value="ECO:0007669"/>
    <property type="project" value="TreeGrafter"/>
</dbReference>
<dbReference type="Gene3D" id="3.10.28.10">
    <property type="entry name" value="Homing endonucleases"/>
    <property type="match status" value="1"/>
</dbReference>
<gene>
    <name evidence="6" type="ORF">DV451_004951</name>
</gene>
<feature type="domain" description="Hom-end-associated Hint" evidence="5">
    <location>
        <begin position="177"/>
        <end position="316"/>
    </location>
</feature>
<evidence type="ECO:0000256" key="3">
    <source>
        <dbReference type="ARBA" id="ARBA00023134"/>
    </source>
</evidence>
<dbReference type="InterPro" id="IPR050543">
    <property type="entry name" value="eIF2G"/>
</dbReference>
<dbReference type="InterPro" id="IPR027434">
    <property type="entry name" value="Homing_endonucl"/>
</dbReference>
<dbReference type="GO" id="GO:0005850">
    <property type="term" value="C:eukaryotic translation initiation factor 2 complex"/>
    <property type="evidence" value="ECO:0007669"/>
    <property type="project" value="TreeGrafter"/>
</dbReference>
<proteinExistence type="predicted"/>
<dbReference type="AlphaFoldDB" id="A0A9P5G1K4"/>